<dbReference type="Proteomes" id="UP000186922">
    <property type="component" value="Unassembled WGS sequence"/>
</dbReference>
<dbReference type="AlphaFoldDB" id="A0A1D1V841"/>
<gene>
    <name evidence="2" type="primary">RvY_08311-1</name>
    <name evidence="2" type="synonym">RvY_08311.1</name>
    <name evidence="2" type="ORF">RvY_08311</name>
</gene>
<accession>A0A1D1V841</accession>
<comment type="caution">
    <text evidence="2">The sequence shown here is derived from an EMBL/GenBank/DDBJ whole genome shotgun (WGS) entry which is preliminary data.</text>
</comment>
<evidence type="ECO:0000313" key="3">
    <source>
        <dbReference type="Proteomes" id="UP000186922"/>
    </source>
</evidence>
<dbReference type="EMBL" id="BDGG01000003">
    <property type="protein sequence ID" value="GAU96945.1"/>
    <property type="molecule type" value="Genomic_DNA"/>
</dbReference>
<keyword evidence="3" id="KW-1185">Reference proteome</keyword>
<feature type="region of interest" description="Disordered" evidence="1">
    <location>
        <begin position="92"/>
        <end position="118"/>
    </location>
</feature>
<evidence type="ECO:0000256" key="1">
    <source>
        <dbReference type="SAM" id="MobiDB-lite"/>
    </source>
</evidence>
<protein>
    <submittedName>
        <fullName evidence="2">Uncharacterized protein</fullName>
    </submittedName>
</protein>
<organism evidence="2 3">
    <name type="scientific">Ramazzottius varieornatus</name>
    <name type="common">Water bear</name>
    <name type="synonym">Tardigrade</name>
    <dbReference type="NCBI Taxonomy" id="947166"/>
    <lineage>
        <taxon>Eukaryota</taxon>
        <taxon>Metazoa</taxon>
        <taxon>Ecdysozoa</taxon>
        <taxon>Tardigrada</taxon>
        <taxon>Eutardigrada</taxon>
        <taxon>Parachela</taxon>
        <taxon>Hypsibioidea</taxon>
        <taxon>Ramazzottiidae</taxon>
        <taxon>Ramazzottius</taxon>
    </lineage>
</organism>
<proteinExistence type="predicted"/>
<feature type="compositionally biased region" description="Acidic residues" evidence="1">
    <location>
        <begin position="94"/>
        <end position="106"/>
    </location>
</feature>
<name>A0A1D1V841_RAMVA</name>
<evidence type="ECO:0000313" key="2">
    <source>
        <dbReference type="EMBL" id="GAU96945.1"/>
    </source>
</evidence>
<sequence>MGRTVPDMDALRRYIKKGQKRFFFIGPNAPTFEEIALDIDQALLAEKWNLDKYYVHDGQKWMSTRDFVIVENGRIWTKTGIVLSIARTGKSESEADSNSDELETSEEPATTVASTPDGIRSPKFTLAEKKTIVDDTLGKKKVGCLVKLWLTMNEEWFEGGSIKD</sequence>
<reference evidence="2 3" key="1">
    <citation type="journal article" date="2016" name="Nat. Commun.">
        <title>Extremotolerant tardigrade genome and improved radiotolerance of human cultured cells by tardigrade-unique protein.</title>
        <authorList>
            <person name="Hashimoto T."/>
            <person name="Horikawa D.D."/>
            <person name="Saito Y."/>
            <person name="Kuwahara H."/>
            <person name="Kozuka-Hata H."/>
            <person name="Shin-I T."/>
            <person name="Minakuchi Y."/>
            <person name="Ohishi K."/>
            <person name="Motoyama A."/>
            <person name="Aizu T."/>
            <person name="Enomoto A."/>
            <person name="Kondo K."/>
            <person name="Tanaka S."/>
            <person name="Hara Y."/>
            <person name="Koshikawa S."/>
            <person name="Sagara H."/>
            <person name="Miura T."/>
            <person name="Yokobori S."/>
            <person name="Miyagawa K."/>
            <person name="Suzuki Y."/>
            <person name="Kubo T."/>
            <person name="Oyama M."/>
            <person name="Kohara Y."/>
            <person name="Fujiyama A."/>
            <person name="Arakawa K."/>
            <person name="Katayama T."/>
            <person name="Toyoda A."/>
            <person name="Kunieda T."/>
        </authorList>
    </citation>
    <scope>NUCLEOTIDE SEQUENCE [LARGE SCALE GENOMIC DNA]</scope>
    <source>
        <strain evidence="2 3">YOKOZUNA-1</strain>
    </source>
</reference>